<dbReference type="CDD" id="cd09873">
    <property type="entry name" value="PIN_Pae0151-like"/>
    <property type="match status" value="1"/>
</dbReference>
<dbReference type="SUPFAM" id="SSF88723">
    <property type="entry name" value="PIN domain-like"/>
    <property type="match status" value="1"/>
</dbReference>
<dbReference type="InterPro" id="IPR029060">
    <property type="entry name" value="PIN-like_dom_sf"/>
</dbReference>
<dbReference type="InterPro" id="IPR044153">
    <property type="entry name" value="PIN_Pae0151-like"/>
</dbReference>
<reference evidence="3 4" key="1">
    <citation type="submission" date="2018-12" db="EMBL/GenBank/DDBJ databases">
        <authorList>
            <person name="Toschakov S.V."/>
        </authorList>
    </citation>
    <scope>NUCLEOTIDE SEQUENCE [LARGE SCALE GENOMIC DNA]</scope>
    <source>
        <strain evidence="3 4">GM2012</strain>
    </source>
</reference>
<keyword evidence="1" id="KW-0460">Magnesium</keyword>
<dbReference type="Proteomes" id="UP000280296">
    <property type="component" value="Unassembled WGS sequence"/>
</dbReference>
<evidence type="ECO:0000313" key="3">
    <source>
        <dbReference type="EMBL" id="RUL84020.1"/>
    </source>
</evidence>
<organism evidence="3 4">
    <name type="scientific">Tautonia sociabilis</name>
    <dbReference type="NCBI Taxonomy" id="2080755"/>
    <lineage>
        <taxon>Bacteria</taxon>
        <taxon>Pseudomonadati</taxon>
        <taxon>Planctomycetota</taxon>
        <taxon>Planctomycetia</taxon>
        <taxon>Isosphaerales</taxon>
        <taxon>Isosphaeraceae</taxon>
        <taxon>Tautonia</taxon>
    </lineage>
</organism>
<evidence type="ECO:0000256" key="1">
    <source>
        <dbReference type="ARBA" id="ARBA00022842"/>
    </source>
</evidence>
<name>A0A432MEP2_9BACT</name>
<dbReference type="OrthoDB" id="9798446at2"/>
<dbReference type="Gene3D" id="3.40.50.1010">
    <property type="entry name" value="5'-nuclease"/>
    <property type="match status" value="1"/>
</dbReference>
<dbReference type="EMBL" id="RYZH01000053">
    <property type="protein sequence ID" value="RUL84020.1"/>
    <property type="molecule type" value="Genomic_DNA"/>
</dbReference>
<protein>
    <submittedName>
        <fullName evidence="3">PIN domain-containing protein</fullName>
    </submittedName>
</protein>
<proteinExistence type="predicted"/>
<dbReference type="RefSeq" id="WP_126727439.1">
    <property type="nucleotide sequence ID" value="NZ_RYZH01000053.1"/>
</dbReference>
<dbReference type="PANTHER" id="PTHR35901:SF1">
    <property type="entry name" value="EXONUCLEASE VAPC9"/>
    <property type="match status" value="1"/>
</dbReference>
<dbReference type="Pfam" id="PF01850">
    <property type="entry name" value="PIN"/>
    <property type="match status" value="1"/>
</dbReference>
<keyword evidence="4" id="KW-1185">Reference proteome</keyword>
<dbReference type="InterPro" id="IPR051619">
    <property type="entry name" value="TypeII_TA_RNase_PINc/VapC"/>
</dbReference>
<evidence type="ECO:0000313" key="4">
    <source>
        <dbReference type="Proteomes" id="UP000280296"/>
    </source>
</evidence>
<gene>
    <name evidence="3" type="ORF">TsocGM_21080</name>
</gene>
<accession>A0A432MEP2</accession>
<dbReference type="PANTHER" id="PTHR35901">
    <property type="entry name" value="RIBONUCLEASE VAPC3"/>
    <property type="match status" value="1"/>
</dbReference>
<evidence type="ECO:0000259" key="2">
    <source>
        <dbReference type="Pfam" id="PF01850"/>
    </source>
</evidence>
<dbReference type="InterPro" id="IPR002716">
    <property type="entry name" value="PIN_dom"/>
</dbReference>
<dbReference type="AlphaFoldDB" id="A0A432MEP2"/>
<sequence length="144" mass="15413">MDVKEDFVLDNSVTMTWCFPDEHDTYAEDVLKALPGAAAAVPSLWSLEVGNILLVGERRGRISQADTATFIGLLEGLPILIDGETSEHAMRASLDLARAQNLSVYDASYLELAMRRGLPIATLDGKLKAAAAAVGVAIYALPQP</sequence>
<comment type="caution">
    <text evidence="3">The sequence shown here is derived from an EMBL/GenBank/DDBJ whole genome shotgun (WGS) entry which is preliminary data.</text>
</comment>
<feature type="domain" description="PIN" evidence="2">
    <location>
        <begin position="8"/>
        <end position="131"/>
    </location>
</feature>
<reference evidence="3 4" key="2">
    <citation type="submission" date="2019-01" db="EMBL/GenBank/DDBJ databases">
        <title>Tautonia sociabilis, a novel thermotolerant planctomycete of Isosphaeraceae family, isolated from a 4000 m deep subterranean habitat.</title>
        <authorList>
            <person name="Kovaleva O.L."/>
            <person name="Elcheninov A.G."/>
            <person name="Van Heerden E."/>
            <person name="Toshchakov S.V."/>
            <person name="Novikov A."/>
            <person name="Bonch-Osmolovskaya E.A."/>
            <person name="Kublanov I.V."/>
        </authorList>
    </citation>
    <scope>NUCLEOTIDE SEQUENCE [LARGE SCALE GENOMIC DNA]</scope>
    <source>
        <strain evidence="3 4">GM2012</strain>
    </source>
</reference>